<sequence>MAADMSNGTEHVELGSISRKGRAQQTFSSGRAALTHWLPSTANRILFAKLDPPQQPPAGDAAPELAPDHAPVHVHSTSTSTAIMMDGMDAAYQAPVTPLEAHDGGLAPGTPLEAHDGQAPVKSLDALDVHDSQAPVTPLEGSNDRHNTFGSVENSPHATANSGYIHQQSHLIDSALPSSSRHDDDSAPRSTPPVSGPSLSRPASGLSNPVHQAHNDPRSASSEPPNGRNHVVIKVGMVGDAQIGKTSLMVKYVEGSWDEDYIQTLGVNFMEKTISIRNTEITFSIWDLGGQREFVNMLPLVCNDAVAILFMFDLTRKSTLNSIKEWYRQGRGFNKTAIPILVGTKYDHFVNFPAQDQEEISNQARRFAKAMRASLIFSSTSHSINVQKIFKIVLSKAFDLKCTIPEIENVGEPLLLYQSV</sequence>
<dbReference type="NCBIfam" id="TIGR00231">
    <property type="entry name" value="small_GTP"/>
    <property type="match status" value="1"/>
</dbReference>
<feature type="region of interest" description="Disordered" evidence="6">
    <location>
        <begin position="133"/>
        <end position="160"/>
    </location>
</feature>
<keyword evidence="4" id="KW-0342">GTP-binding</keyword>
<protein>
    <recommendedName>
        <fullName evidence="9">Septum-promoting GTP-binding protein 1</fullName>
    </recommendedName>
</protein>
<evidence type="ECO:0000256" key="4">
    <source>
        <dbReference type="ARBA" id="ARBA00023134"/>
    </source>
</evidence>
<dbReference type="GO" id="GO:0090068">
    <property type="term" value="P:positive regulation of cell cycle process"/>
    <property type="evidence" value="ECO:0007669"/>
    <property type="project" value="UniProtKB-ARBA"/>
</dbReference>
<dbReference type="GO" id="GO:0051301">
    <property type="term" value="P:cell division"/>
    <property type="evidence" value="ECO:0007669"/>
    <property type="project" value="UniProtKB-KW"/>
</dbReference>
<feature type="compositionally biased region" description="Polar residues" evidence="6">
    <location>
        <begin position="148"/>
        <end position="160"/>
    </location>
</feature>
<keyword evidence="5" id="KW-0131">Cell cycle</keyword>
<dbReference type="PROSITE" id="PS51419">
    <property type="entry name" value="RAB"/>
    <property type="match status" value="1"/>
</dbReference>
<feature type="region of interest" description="Disordered" evidence="6">
    <location>
        <begin position="175"/>
        <end position="229"/>
    </location>
</feature>
<dbReference type="GO" id="GO:0005525">
    <property type="term" value="F:GTP binding"/>
    <property type="evidence" value="ECO:0007669"/>
    <property type="project" value="UniProtKB-KW"/>
</dbReference>
<dbReference type="SMART" id="SM00174">
    <property type="entry name" value="RHO"/>
    <property type="match status" value="1"/>
</dbReference>
<dbReference type="InterPro" id="IPR017231">
    <property type="entry name" value="Small_GTPase_Tem1/Spg1"/>
</dbReference>
<dbReference type="CDD" id="cd04128">
    <property type="entry name" value="Spg1"/>
    <property type="match status" value="1"/>
</dbReference>
<evidence type="ECO:0008006" key="9">
    <source>
        <dbReference type="Google" id="ProtNLM"/>
    </source>
</evidence>
<dbReference type="GO" id="GO:0003924">
    <property type="term" value="F:GTPase activity"/>
    <property type="evidence" value="ECO:0007669"/>
    <property type="project" value="InterPro"/>
</dbReference>
<dbReference type="PANTHER" id="PTHR47978">
    <property type="match status" value="1"/>
</dbReference>
<dbReference type="AlphaFoldDB" id="A0A9P7MJL4"/>
<evidence type="ECO:0000256" key="1">
    <source>
        <dbReference type="ARBA" id="ARBA00022618"/>
    </source>
</evidence>
<keyword evidence="2" id="KW-0547">Nucleotide-binding</keyword>
<dbReference type="GO" id="GO:0035556">
    <property type="term" value="P:intracellular signal transduction"/>
    <property type="evidence" value="ECO:0007669"/>
    <property type="project" value="UniProtKB-ARBA"/>
</dbReference>
<dbReference type="InterPro" id="IPR001806">
    <property type="entry name" value="Small_GTPase"/>
</dbReference>
<comment type="caution">
    <text evidence="7">The sequence shown here is derived from an EMBL/GenBank/DDBJ whole genome shotgun (WGS) entry which is preliminary data.</text>
</comment>
<dbReference type="SMART" id="SM00173">
    <property type="entry name" value="RAS"/>
    <property type="match status" value="1"/>
</dbReference>
<evidence type="ECO:0000313" key="7">
    <source>
        <dbReference type="EMBL" id="KAG5948823.1"/>
    </source>
</evidence>
<name>A0A9P7MJL4_9HYPO</name>
<evidence type="ECO:0000313" key="8">
    <source>
        <dbReference type="Proteomes" id="UP000706124"/>
    </source>
</evidence>
<keyword evidence="3" id="KW-0498">Mitosis</keyword>
<dbReference type="SUPFAM" id="SSF52540">
    <property type="entry name" value="P-loop containing nucleoside triphosphate hydrolases"/>
    <property type="match status" value="1"/>
</dbReference>
<evidence type="ECO:0000256" key="6">
    <source>
        <dbReference type="SAM" id="MobiDB-lite"/>
    </source>
</evidence>
<evidence type="ECO:0000256" key="3">
    <source>
        <dbReference type="ARBA" id="ARBA00022776"/>
    </source>
</evidence>
<keyword evidence="1" id="KW-0132">Cell division</keyword>
<dbReference type="FunFam" id="3.40.50.300:FF:000330">
    <property type="entry name" value="Septum-promoting GTP-binding protein 1"/>
    <property type="match status" value="1"/>
</dbReference>
<dbReference type="PRINTS" id="PR00449">
    <property type="entry name" value="RASTRNSFRMNG"/>
</dbReference>
<keyword evidence="8" id="KW-1185">Reference proteome</keyword>
<gene>
    <name evidence="7" type="ORF">E4U60_000605</name>
</gene>
<dbReference type="InterPro" id="IPR005225">
    <property type="entry name" value="Small_GTP-bd"/>
</dbReference>
<dbReference type="Pfam" id="PF00071">
    <property type="entry name" value="Ras"/>
    <property type="match status" value="1"/>
</dbReference>
<evidence type="ECO:0000256" key="5">
    <source>
        <dbReference type="ARBA" id="ARBA00023306"/>
    </source>
</evidence>
<accession>A0A9P7MJL4</accession>
<evidence type="ECO:0000256" key="2">
    <source>
        <dbReference type="ARBA" id="ARBA00022741"/>
    </source>
</evidence>
<feature type="region of interest" description="Disordered" evidence="6">
    <location>
        <begin position="1"/>
        <end position="23"/>
    </location>
</feature>
<organism evidence="7 8">
    <name type="scientific">Claviceps pazoutovae</name>
    <dbReference type="NCBI Taxonomy" id="1649127"/>
    <lineage>
        <taxon>Eukaryota</taxon>
        <taxon>Fungi</taxon>
        <taxon>Dikarya</taxon>
        <taxon>Ascomycota</taxon>
        <taxon>Pezizomycotina</taxon>
        <taxon>Sordariomycetes</taxon>
        <taxon>Hypocreomycetidae</taxon>
        <taxon>Hypocreales</taxon>
        <taxon>Clavicipitaceae</taxon>
        <taxon>Claviceps</taxon>
    </lineage>
</organism>
<dbReference type="InterPro" id="IPR027417">
    <property type="entry name" value="P-loop_NTPase"/>
</dbReference>
<dbReference type="GO" id="GO:0005816">
    <property type="term" value="C:spindle pole body"/>
    <property type="evidence" value="ECO:0007669"/>
    <property type="project" value="UniProtKB-ARBA"/>
</dbReference>
<reference evidence="7 8" key="1">
    <citation type="journal article" date="2020" name="bioRxiv">
        <title>Whole genome comparisons of ergot fungi reveals the divergence and evolution of species within the genus Claviceps are the result of varying mechanisms driving genome evolution and host range expansion.</title>
        <authorList>
            <person name="Wyka S.A."/>
            <person name="Mondo S.J."/>
            <person name="Liu M."/>
            <person name="Dettman J."/>
            <person name="Nalam V."/>
            <person name="Broders K.D."/>
        </authorList>
    </citation>
    <scope>NUCLEOTIDE SEQUENCE [LARGE SCALE GENOMIC DNA]</scope>
    <source>
        <strain evidence="7 8">CCC 1485</strain>
    </source>
</reference>
<dbReference type="Gene3D" id="3.40.50.300">
    <property type="entry name" value="P-loop containing nucleotide triphosphate hydrolases"/>
    <property type="match status" value="1"/>
</dbReference>
<dbReference type="Proteomes" id="UP000706124">
    <property type="component" value="Unassembled WGS sequence"/>
</dbReference>
<dbReference type="OrthoDB" id="6585768at2759"/>
<dbReference type="EMBL" id="SRPO01000012">
    <property type="protein sequence ID" value="KAG5948823.1"/>
    <property type="molecule type" value="Genomic_DNA"/>
</dbReference>
<dbReference type="SMART" id="SM00175">
    <property type="entry name" value="RAB"/>
    <property type="match status" value="1"/>
</dbReference>
<proteinExistence type="predicted"/>